<dbReference type="Proteomes" id="UP000799423">
    <property type="component" value="Unassembled WGS sequence"/>
</dbReference>
<organism evidence="1 2">
    <name type="scientific">Plenodomus tracheiphilus IPT5</name>
    <dbReference type="NCBI Taxonomy" id="1408161"/>
    <lineage>
        <taxon>Eukaryota</taxon>
        <taxon>Fungi</taxon>
        <taxon>Dikarya</taxon>
        <taxon>Ascomycota</taxon>
        <taxon>Pezizomycotina</taxon>
        <taxon>Dothideomycetes</taxon>
        <taxon>Pleosporomycetidae</taxon>
        <taxon>Pleosporales</taxon>
        <taxon>Pleosporineae</taxon>
        <taxon>Leptosphaeriaceae</taxon>
        <taxon>Plenodomus</taxon>
    </lineage>
</organism>
<dbReference type="AlphaFoldDB" id="A0A6A7BAH2"/>
<proteinExistence type="predicted"/>
<gene>
    <name evidence="1" type="ORF">T440DRAFT_38023</name>
</gene>
<keyword evidence="2" id="KW-1185">Reference proteome</keyword>
<sequence length="161" mass="17898">MCVVLVKTAYTGAARLCRSSLLIYAGDTVDMVTLRDLRDGVGNLARVAPHEAARGPHPGVARIIYTSRYATGSCKRRQSTTKHWACDQDAMPWVWVYHEVVHAPRRHPSQPAPTSPALHLHFTSTSRAHVAHCSGGLTRNVLSARCRRPRQEYMMHPVVHG</sequence>
<accession>A0A6A7BAH2</accession>
<evidence type="ECO:0000313" key="2">
    <source>
        <dbReference type="Proteomes" id="UP000799423"/>
    </source>
</evidence>
<name>A0A6A7BAH2_9PLEO</name>
<dbReference type="EMBL" id="MU006299">
    <property type="protein sequence ID" value="KAF2852232.1"/>
    <property type="molecule type" value="Genomic_DNA"/>
</dbReference>
<reference evidence="1" key="1">
    <citation type="submission" date="2020-01" db="EMBL/GenBank/DDBJ databases">
        <authorList>
            <consortium name="DOE Joint Genome Institute"/>
            <person name="Haridas S."/>
            <person name="Albert R."/>
            <person name="Binder M."/>
            <person name="Bloem J."/>
            <person name="Labutti K."/>
            <person name="Salamov A."/>
            <person name="Andreopoulos B."/>
            <person name="Baker S.E."/>
            <person name="Barry K."/>
            <person name="Bills G."/>
            <person name="Bluhm B.H."/>
            <person name="Cannon C."/>
            <person name="Castanera R."/>
            <person name="Culley D.E."/>
            <person name="Daum C."/>
            <person name="Ezra D."/>
            <person name="Gonzalez J.B."/>
            <person name="Henrissat B."/>
            <person name="Kuo A."/>
            <person name="Liang C."/>
            <person name="Lipzen A."/>
            <person name="Lutzoni F."/>
            <person name="Magnuson J."/>
            <person name="Mondo S."/>
            <person name="Nolan M."/>
            <person name="Ohm R."/>
            <person name="Pangilinan J."/>
            <person name="Park H.-J."/>
            <person name="Ramirez L."/>
            <person name="Alfaro M."/>
            <person name="Sun H."/>
            <person name="Tritt A."/>
            <person name="Yoshinaga Y."/>
            <person name="Zwiers L.-H."/>
            <person name="Turgeon B.G."/>
            <person name="Goodwin S.B."/>
            <person name="Spatafora J.W."/>
            <person name="Crous P.W."/>
            <person name="Grigoriev I.V."/>
        </authorList>
    </citation>
    <scope>NUCLEOTIDE SEQUENCE</scope>
    <source>
        <strain evidence="1">IPT5</strain>
    </source>
</reference>
<evidence type="ECO:0000313" key="1">
    <source>
        <dbReference type="EMBL" id="KAF2852232.1"/>
    </source>
</evidence>
<protein>
    <submittedName>
        <fullName evidence="1">Uncharacterized protein</fullName>
    </submittedName>
</protein>